<evidence type="ECO:0000313" key="2">
    <source>
        <dbReference type="Proteomes" id="UP000030711"/>
    </source>
</evidence>
<name>A0ACC3M5A0_EUCGR</name>
<protein>
    <submittedName>
        <fullName evidence="1">Uncharacterized protein</fullName>
    </submittedName>
</protein>
<organism evidence="1 2">
    <name type="scientific">Eucalyptus grandis</name>
    <name type="common">Flooded gum</name>
    <dbReference type="NCBI Taxonomy" id="71139"/>
    <lineage>
        <taxon>Eukaryota</taxon>
        <taxon>Viridiplantae</taxon>
        <taxon>Streptophyta</taxon>
        <taxon>Embryophyta</taxon>
        <taxon>Tracheophyta</taxon>
        <taxon>Spermatophyta</taxon>
        <taxon>Magnoliopsida</taxon>
        <taxon>eudicotyledons</taxon>
        <taxon>Gunneridae</taxon>
        <taxon>Pentapetalae</taxon>
        <taxon>rosids</taxon>
        <taxon>malvids</taxon>
        <taxon>Myrtales</taxon>
        <taxon>Myrtaceae</taxon>
        <taxon>Myrtoideae</taxon>
        <taxon>Eucalypteae</taxon>
        <taxon>Eucalyptus</taxon>
    </lineage>
</organism>
<accession>A0ACC3M5A0</accession>
<comment type="caution">
    <text evidence="1">The sequence shown here is derived from an EMBL/GenBank/DDBJ whole genome shotgun (WGS) entry which is preliminary data.</text>
</comment>
<dbReference type="Proteomes" id="UP000030711">
    <property type="component" value="Chromosome 1"/>
</dbReference>
<gene>
    <name evidence="1" type="ORF">EUGRSUZ_A02189</name>
</gene>
<proteinExistence type="predicted"/>
<sequence>MGKGKSRFMADNTACNALIRPIVTTTEPIKIPSWSRKGSRSVSLVVLKRKRESLQRRIQLLRCGEEKDRFFTRIPMKFNRFCVALALVAAVLCASSEVGLCGEGQIIRMKPGGVHNCKGSQNSAQIEGLARFAVEEHNKNENALLEFARVLKAKEQVVAGTLYHLTLEAVDAGKKKIYEAKVWVKPWMNFKQLQEFKYAEDVPASKASGLGVKRGH</sequence>
<dbReference type="EMBL" id="CM064435">
    <property type="protein sequence ID" value="KAK3446512.1"/>
    <property type="molecule type" value="Genomic_DNA"/>
</dbReference>
<reference evidence="1 2" key="1">
    <citation type="journal article" date="2014" name="Nature">
        <title>The genome of Eucalyptus grandis.</title>
        <authorList>
            <person name="Myburg A.A."/>
            <person name="Grattapaglia D."/>
            <person name="Tuskan G.A."/>
            <person name="Hellsten U."/>
            <person name="Hayes R.D."/>
            <person name="Grimwood J."/>
            <person name="Jenkins J."/>
            <person name="Lindquist E."/>
            <person name="Tice H."/>
            <person name="Bauer D."/>
            <person name="Goodstein D.M."/>
            <person name="Dubchak I."/>
            <person name="Poliakov A."/>
            <person name="Mizrachi E."/>
            <person name="Kullan A.R."/>
            <person name="Hussey S.G."/>
            <person name="Pinard D."/>
            <person name="van der Merwe K."/>
            <person name="Singh P."/>
            <person name="van Jaarsveld I."/>
            <person name="Silva-Junior O.B."/>
            <person name="Togawa R.C."/>
            <person name="Pappas M.R."/>
            <person name="Faria D.A."/>
            <person name="Sansaloni C.P."/>
            <person name="Petroli C.D."/>
            <person name="Yang X."/>
            <person name="Ranjan P."/>
            <person name="Tschaplinski T.J."/>
            <person name="Ye C.Y."/>
            <person name="Li T."/>
            <person name="Sterck L."/>
            <person name="Vanneste K."/>
            <person name="Murat F."/>
            <person name="Soler M."/>
            <person name="Clemente H.S."/>
            <person name="Saidi N."/>
            <person name="Cassan-Wang H."/>
            <person name="Dunand C."/>
            <person name="Hefer C.A."/>
            <person name="Bornberg-Bauer E."/>
            <person name="Kersting A.R."/>
            <person name="Vining K."/>
            <person name="Amarasinghe V."/>
            <person name="Ranik M."/>
            <person name="Naithani S."/>
            <person name="Elser J."/>
            <person name="Boyd A.E."/>
            <person name="Liston A."/>
            <person name="Spatafora J.W."/>
            <person name="Dharmwardhana P."/>
            <person name="Raja R."/>
            <person name="Sullivan C."/>
            <person name="Romanel E."/>
            <person name="Alves-Ferreira M."/>
            <person name="Kulheim C."/>
            <person name="Foley W."/>
            <person name="Carocha V."/>
            <person name="Paiva J."/>
            <person name="Kudrna D."/>
            <person name="Brommonschenkel S.H."/>
            <person name="Pasquali G."/>
            <person name="Byrne M."/>
            <person name="Rigault P."/>
            <person name="Tibbits J."/>
            <person name="Spokevicius A."/>
            <person name="Jones R.C."/>
            <person name="Steane D.A."/>
            <person name="Vaillancourt R.E."/>
            <person name="Potts B.M."/>
            <person name="Joubert F."/>
            <person name="Barry K."/>
            <person name="Pappas G.J."/>
            <person name="Strauss S.H."/>
            <person name="Jaiswal P."/>
            <person name="Grima-Pettenati J."/>
            <person name="Salse J."/>
            <person name="Van de Peer Y."/>
            <person name="Rokhsar D.S."/>
            <person name="Schmutz J."/>
        </authorList>
    </citation>
    <scope>NUCLEOTIDE SEQUENCE [LARGE SCALE GENOMIC DNA]</scope>
    <source>
        <strain evidence="2">cv. BRASUZ1</strain>
        <tissue evidence="1">Leaf extractions</tissue>
    </source>
</reference>
<keyword evidence="2" id="KW-1185">Reference proteome</keyword>
<evidence type="ECO:0000313" key="1">
    <source>
        <dbReference type="EMBL" id="KAK3446512.1"/>
    </source>
</evidence>